<comment type="similarity">
    <text evidence="1">Belongs to the peptidase S33 family.</text>
</comment>
<evidence type="ECO:0000256" key="2">
    <source>
        <dbReference type="ARBA" id="ARBA00022801"/>
    </source>
</evidence>
<evidence type="ECO:0000256" key="3">
    <source>
        <dbReference type="SAM" id="SignalP"/>
    </source>
</evidence>
<gene>
    <name evidence="5" type="ORF">HETSPECPRED_008476</name>
</gene>
<dbReference type="Proteomes" id="UP000664521">
    <property type="component" value="Unassembled WGS sequence"/>
</dbReference>
<feature type="signal peptide" evidence="3">
    <location>
        <begin position="1"/>
        <end position="20"/>
    </location>
</feature>
<protein>
    <recommendedName>
        <fullName evidence="4">Peptidase S33 tripeptidyl aminopeptidase-like C-terminal domain-containing protein</fullName>
    </recommendedName>
</protein>
<organism evidence="5 6">
    <name type="scientific">Heterodermia speciosa</name>
    <dbReference type="NCBI Taxonomy" id="116794"/>
    <lineage>
        <taxon>Eukaryota</taxon>
        <taxon>Fungi</taxon>
        <taxon>Dikarya</taxon>
        <taxon>Ascomycota</taxon>
        <taxon>Pezizomycotina</taxon>
        <taxon>Lecanoromycetes</taxon>
        <taxon>OSLEUM clade</taxon>
        <taxon>Lecanoromycetidae</taxon>
        <taxon>Caliciales</taxon>
        <taxon>Physciaceae</taxon>
        <taxon>Heterodermia</taxon>
    </lineage>
</organism>
<comment type="caution">
    <text evidence="5">The sequence shown here is derived from an EMBL/GenBank/DDBJ whole genome shotgun (WGS) entry which is preliminary data.</text>
</comment>
<dbReference type="InterPro" id="IPR051601">
    <property type="entry name" value="Serine_prot/Carboxylest_S33"/>
</dbReference>
<dbReference type="AlphaFoldDB" id="A0A8H3FXS4"/>
<dbReference type="GO" id="GO:0016787">
    <property type="term" value="F:hydrolase activity"/>
    <property type="evidence" value="ECO:0007669"/>
    <property type="project" value="UniProtKB-KW"/>
</dbReference>
<evidence type="ECO:0000256" key="1">
    <source>
        <dbReference type="ARBA" id="ARBA00010088"/>
    </source>
</evidence>
<accession>A0A8H3FXS4</accession>
<evidence type="ECO:0000313" key="6">
    <source>
        <dbReference type="Proteomes" id="UP000664521"/>
    </source>
</evidence>
<proteinExistence type="inferred from homology"/>
<sequence length="542" mass="58471">MKLATWSLLAASCLLNSASTSPLTSLKRQTPTPAQTPDVNYFSTLTASPKLKWVSCYDDLYQCARLEVPLNYDKPQGRKVQLAIVKLPAKKTATYKGSLFLQVGLGTPATNLVLQAGGLYQTPTLEGWDIIGWDVRGVGSTRPLLTCFPDEAARKAYEDSAPKVLGDPSIPLEQNIQENFEHDKVLADACKRRSGSFLPYIDTPNNARDLKSIIKAIKSIGGKGKFAFWGYQYATLLGETFAGFYPDCLDYLILDGVVQGEKAYGSGDNGPSSIQDAEKAFNVFFTSCAKADNATCAFHEATPELIRARYQKLEKALLAKPVPVPGIGEFNYGFLHGIIAFAVTDPNDLYPFLANVFAEAESGVAGPNIYGALGAPLDPLPSAGLGGSFEYQVAIQALDSDPYKINGPKDFEPYLKSILRKSPAVGGVSNGAIQLNNAAWEVPAAVNFNGDGFFNVRTRATVLLVGNTADPYTPLQNAKSMSRKFRNSRVLTINAVGFTSLQFASECRVKVVASYLNDAVLPARDAVCQQDDPPFGVPLGNL</sequence>
<dbReference type="InterPro" id="IPR029058">
    <property type="entry name" value="AB_hydrolase_fold"/>
</dbReference>
<dbReference type="EMBL" id="CAJPDS010000065">
    <property type="protein sequence ID" value="CAF9932898.1"/>
    <property type="molecule type" value="Genomic_DNA"/>
</dbReference>
<dbReference type="Pfam" id="PF08386">
    <property type="entry name" value="Abhydrolase_4"/>
    <property type="match status" value="1"/>
</dbReference>
<keyword evidence="3" id="KW-0732">Signal</keyword>
<dbReference type="InterPro" id="IPR013595">
    <property type="entry name" value="Pept_S33_TAP-like_C"/>
</dbReference>
<feature type="chain" id="PRO_5034180974" description="Peptidase S33 tripeptidyl aminopeptidase-like C-terminal domain-containing protein" evidence="3">
    <location>
        <begin position="21"/>
        <end position="542"/>
    </location>
</feature>
<keyword evidence="2" id="KW-0378">Hydrolase</keyword>
<evidence type="ECO:0000313" key="5">
    <source>
        <dbReference type="EMBL" id="CAF9932898.1"/>
    </source>
</evidence>
<dbReference type="OrthoDB" id="425534at2759"/>
<dbReference type="PANTHER" id="PTHR43248:SF25">
    <property type="entry name" value="AB HYDROLASE-1 DOMAIN-CONTAINING PROTEIN-RELATED"/>
    <property type="match status" value="1"/>
</dbReference>
<reference evidence="5" key="1">
    <citation type="submission" date="2021-03" db="EMBL/GenBank/DDBJ databases">
        <authorList>
            <person name="Tagirdzhanova G."/>
        </authorList>
    </citation>
    <scope>NUCLEOTIDE SEQUENCE</scope>
</reference>
<dbReference type="SUPFAM" id="SSF53474">
    <property type="entry name" value="alpha/beta-Hydrolases"/>
    <property type="match status" value="1"/>
</dbReference>
<name>A0A8H3FXS4_9LECA</name>
<evidence type="ECO:0000259" key="4">
    <source>
        <dbReference type="Pfam" id="PF08386"/>
    </source>
</evidence>
<feature type="domain" description="Peptidase S33 tripeptidyl aminopeptidase-like C-terminal" evidence="4">
    <location>
        <begin position="439"/>
        <end position="528"/>
    </location>
</feature>
<dbReference type="PANTHER" id="PTHR43248">
    <property type="entry name" value="2-SUCCINYL-6-HYDROXY-2,4-CYCLOHEXADIENE-1-CARBOXYLATE SYNTHASE"/>
    <property type="match status" value="1"/>
</dbReference>
<keyword evidence="6" id="KW-1185">Reference proteome</keyword>
<dbReference type="Gene3D" id="3.40.50.1820">
    <property type="entry name" value="alpha/beta hydrolase"/>
    <property type="match status" value="1"/>
</dbReference>